<dbReference type="SUPFAM" id="SSF49299">
    <property type="entry name" value="PKD domain"/>
    <property type="match status" value="4"/>
</dbReference>
<protein>
    <submittedName>
        <fullName evidence="8">PKD domain-containing protein</fullName>
    </submittedName>
</protein>
<dbReference type="RefSeq" id="WP_237854345.1">
    <property type="nucleotide sequence ID" value="NZ_JAKLWS010000012.1"/>
</dbReference>
<dbReference type="PANTHER" id="PTHR46730">
    <property type="entry name" value="POLYCYSTIN-1"/>
    <property type="match status" value="1"/>
</dbReference>
<gene>
    <name evidence="8" type="ORF">L6773_10885</name>
</gene>
<evidence type="ECO:0000259" key="7">
    <source>
        <dbReference type="PROSITE" id="PS50093"/>
    </source>
</evidence>
<dbReference type="InterPro" id="IPR035986">
    <property type="entry name" value="PKD_dom_sf"/>
</dbReference>
<dbReference type="InterPro" id="IPR013783">
    <property type="entry name" value="Ig-like_fold"/>
</dbReference>
<reference evidence="8" key="2">
    <citation type="submission" date="2024-05" db="EMBL/GenBank/DDBJ databases">
        <title>Rhodohalobacter halophilus gen. nov., sp. nov., a moderately halophilic member of the family Balneolaceae.</title>
        <authorList>
            <person name="Xia J."/>
        </authorList>
    </citation>
    <scope>NUCLEOTIDE SEQUENCE</scope>
    <source>
        <strain evidence="8">WB101</strain>
    </source>
</reference>
<evidence type="ECO:0000256" key="2">
    <source>
        <dbReference type="ARBA" id="ARBA00022692"/>
    </source>
</evidence>
<evidence type="ECO:0000313" key="8">
    <source>
        <dbReference type="EMBL" id="MCG2589075.1"/>
    </source>
</evidence>
<dbReference type="PANTHER" id="PTHR46730:SF4">
    <property type="entry name" value="POLYCYSTIC KIDNEY DISEASE PROTEIN 1-LIKE 1"/>
    <property type="match status" value="1"/>
</dbReference>
<evidence type="ECO:0000256" key="4">
    <source>
        <dbReference type="ARBA" id="ARBA00022989"/>
    </source>
</evidence>
<reference evidence="8" key="1">
    <citation type="submission" date="2022-01" db="EMBL/GenBank/DDBJ databases">
        <authorList>
            <person name="Wang Y."/>
        </authorList>
    </citation>
    <scope>NUCLEOTIDE SEQUENCE</scope>
    <source>
        <strain evidence="8">WB101</strain>
    </source>
</reference>
<dbReference type="InterPro" id="IPR022409">
    <property type="entry name" value="PKD/Chitinase_dom"/>
</dbReference>
<feature type="domain" description="PKD" evidence="7">
    <location>
        <begin position="556"/>
        <end position="622"/>
    </location>
</feature>
<evidence type="ECO:0000256" key="6">
    <source>
        <dbReference type="SAM" id="Phobius"/>
    </source>
</evidence>
<dbReference type="Gene3D" id="2.60.40.10">
    <property type="entry name" value="Immunoglobulins"/>
    <property type="match status" value="3"/>
</dbReference>
<evidence type="ECO:0000256" key="5">
    <source>
        <dbReference type="ARBA" id="ARBA00023136"/>
    </source>
</evidence>
<keyword evidence="2 6" id="KW-0812">Transmembrane</keyword>
<keyword evidence="9" id="KW-1185">Reference proteome</keyword>
<proteinExistence type="predicted"/>
<dbReference type="SMART" id="SM00089">
    <property type="entry name" value="PKD"/>
    <property type="match status" value="4"/>
</dbReference>
<keyword evidence="3" id="KW-0677">Repeat</keyword>
<evidence type="ECO:0000313" key="9">
    <source>
        <dbReference type="Proteomes" id="UP001165366"/>
    </source>
</evidence>
<organism evidence="8 9">
    <name type="scientific">Rhodohalobacter sulfatireducens</name>
    <dbReference type="NCBI Taxonomy" id="2911366"/>
    <lineage>
        <taxon>Bacteria</taxon>
        <taxon>Pseudomonadati</taxon>
        <taxon>Balneolota</taxon>
        <taxon>Balneolia</taxon>
        <taxon>Balneolales</taxon>
        <taxon>Balneolaceae</taxon>
        <taxon>Rhodohalobacter</taxon>
    </lineage>
</organism>
<feature type="transmembrane region" description="Helical" evidence="6">
    <location>
        <begin position="644"/>
        <end position="665"/>
    </location>
</feature>
<dbReference type="PROSITE" id="PS50093">
    <property type="entry name" value="PKD"/>
    <property type="match status" value="1"/>
</dbReference>
<accession>A0ABS9KE10</accession>
<dbReference type="InterPro" id="IPR000601">
    <property type="entry name" value="PKD_dom"/>
</dbReference>
<evidence type="ECO:0000256" key="1">
    <source>
        <dbReference type="ARBA" id="ARBA00004141"/>
    </source>
</evidence>
<keyword evidence="5 6" id="KW-0472">Membrane</keyword>
<dbReference type="CDD" id="cd00146">
    <property type="entry name" value="PKD"/>
    <property type="match status" value="1"/>
</dbReference>
<evidence type="ECO:0000256" key="3">
    <source>
        <dbReference type="ARBA" id="ARBA00022737"/>
    </source>
</evidence>
<dbReference type="Pfam" id="PF00801">
    <property type="entry name" value="PKD"/>
    <property type="match status" value="1"/>
</dbReference>
<sequence length="742" mass="82640">MKICIKHSAILRIIKIGLFIITFTGIISNSQESYGQEMSPPSFTLDFEEGNLRGWQTSGRAFVNQPVSSNQMMSLNGEVQFTMQGNHWVTSGTNRLTGTLTSNTFTIPEGTLSFLIRGSGAFETRVVLYILDQIEGRIRAEYATGYELEVERAEWDLSRIAGRTGLLQVIDESGSDNISVDNFVFSQFSNFGSYPNPDVAVFDPNVIYDPGDQVQPTAELSLSTSFTEIGSVVEFEAFVDPEYENTRYNFHFGNGEQSGWQPSPETTHTYRQSDRYEAFVEVITGPSGLNIRSEPVAIEVLIPEVSLVLNADKTNVFVNESIEFSGGSDNDSVSMIISFGDDNFRNFDGSVVEYSYPFPGTFDVDLVAYIQEEFAGSQTVRINVANPSLNLISGDNFVQTGNTILFSLQLEPARPEFTYEINYGDENTESFGIDEQINHRYNTPGIYRVSAIARHPNEELIVNSNPLQITAVDVRVTSDRDILQVGERSRLTGIIEPGIVDAEFSFIVGDSTFSSATPDVDYTFNSSGDHEVTFMATIDGRTFTSNPFTVTVQSDYTIRLITGKTEASKDERIQFTAMGIPSNLLAEYKFYFGDGEESEWSESSTTFHSYRSNGSYNAFVEARIPGGEYIQSSIINLEVGERGFTTWVITVTGILVVLLGGYIFIRGRLKKKSGRNTKPKGKIDTIVTPRKDLGNQQISPGSLININREITIKPVKDIGMQKIKNVEHLLKKEWRQNDESSH</sequence>
<dbReference type="Proteomes" id="UP001165366">
    <property type="component" value="Unassembled WGS sequence"/>
</dbReference>
<keyword evidence="4 6" id="KW-1133">Transmembrane helix</keyword>
<comment type="subcellular location">
    <subcellularLocation>
        <location evidence="1">Membrane</location>
        <topology evidence="1">Multi-pass membrane protein</topology>
    </subcellularLocation>
</comment>
<feature type="transmembrane region" description="Helical" evidence="6">
    <location>
        <begin position="9"/>
        <end position="28"/>
    </location>
</feature>
<dbReference type="EMBL" id="JAKLWS010000012">
    <property type="protein sequence ID" value="MCG2589075.1"/>
    <property type="molecule type" value="Genomic_DNA"/>
</dbReference>
<comment type="caution">
    <text evidence="8">The sequence shown here is derived from an EMBL/GenBank/DDBJ whole genome shotgun (WGS) entry which is preliminary data.</text>
</comment>
<name>A0ABS9KE10_9BACT</name>